<dbReference type="RefSeq" id="WP_188823004.1">
    <property type="nucleotide sequence ID" value="NZ_BMHH01000004.1"/>
</dbReference>
<dbReference type="InterPro" id="IPR008266">
    <property type="entry name" value="Tyr_kinase_AS"/>
</dbReference>
<keyword evidence="2" id="KW-0723">Serine/threonine-protein kinase</keyword>
<dbReference type="GO" id="GO:0005524">
    <property type="term" value="F:ATP binding"/>
    <property type="evidence" value="ECO:0007669"/>
    <property type="project" value="InterPro"/>
</dbReference>
<dbReference type="PANTHER" id="PTHR24347">
    <property type="entry name" value="SERINE/THREONINE-PROTEIN KINASE"/>
    <property type="match status" value="1"/>
</dbReference>
<dbReference type="Gene3D" id="3.30.200.20">
    <property type="entry name" value="Phosphorylase Kinase, domain 1"/>
    <property type="match status" value="1"/>
</dbReference>
<comment type="caution">
    <text evidence="2">The sequence shown here is derived from an EMBL/GenBank/DDBJ whole genome shotgun (WGS) entry which is preliminary data.</text>
</comment>
<dbReference type="InterPro" id="IPR011009">
    <property type="entry name" value="Kinase-like_dom_sf"/>
</dbReference>
<gene>
    <name evidence="2" type="primary">impN</name>
    <name evidence="2" type="ORF">GCM10011491_15050</name>
</gene>
<evidence type="ECO:0000313" key="3">
    <source>
        <dbReference type="Proteomes" id="UP000646478"/>
    </source>
</evidence>
<keyword evidence="2" id="KW-0418">Kinase</keyword>
<dbReference type="EMBL" id="BMHH01000004">
    <property type="protein sequence ID" value="GGA88258.1"/>
    <property type="molecule type" value="Genomic_DNA"/>
</dbReference>
<sequence length="319" mass="34667">MKSKPDDDLRSIAARYRALYEALVSDGGAPRSKAEQQLFTDRIRDALDRMSGEIAPAAPPLIANSFWQDEVLHEGGTTQIVRLRHRDFDQTYVLKTIHPRHADSPEARGRLMRESAILSKICHPAVIRHHVTLRLQDGRPGLLLEDMPSSLARKDSPHPYSAANILDLMHCLLSGLEAVHAAGYVHADICPANLLLKTERGSGLKIADFGISIPIGTTHGEAGYRRAFSPEFAAPEQIAGRPLDARSDIFACGGLLAFLVERADLSATEAANFHHAVAQFTQANPASRPASCCEARMRLSALPLTAAAPPLSARSSGRR</sequence>
<evidence type="ECO:0000259" key="1">
    <source>
        <dbReference type="PROSITE" id="PS50011"/>
    </source>
</evidence>
<dbReference type="SMART" id="SM00220">
    <property type="entry name" value="S_TKc"/>
    <property type="match status" value="1"/>
</dbReference>
<organism evidence="2 3">
    <name type="scientific">Brucella endophytica</name>
    <dbReference type="NCBI Taxonomy" id="1963359"/>
    <lineage>
        <taxon>Bacteria</taxon>
        <taxon>Pseudomonadati</taxon>
        <taxon>Pseudomonadota</taxon>
        <taxon>Alphaproteobacteria</taxon>
        <taxon>Hyphomicrobiales</taxon>
        <taxon>Brucellaceae</taxon>
        <taxon>Brucella/Ochrobactrum group</taxon>
        <taxon>Brucella</taxon>
    </lineage>
</organism>
<dbReference type="Pfam" id="PF00069">
    <property type="entry name" value="Pkinase"/>
    <property type="match status" value="1"/>
</dbReference>
<protein>
    <submittedName>
        <fullName evidence="2">Serine/threonine protein kinase</fullName>
    </submittedName>
</protein>
<dbReference type="Gene3D" id="1.10.510.10">
    <property type="entry name" value="Transferase(Phosphotransferase) domain 1"/>
    <property type="match status" value="1"/>
</dbReference>
<dbReference type="SUPFAM" id="SSF56112">
    <property type="entry name" value="Protein kinase-like (PK-like)"/>
    <property type="match status" value="1"/>
</dbReference>
<evidence type="ECO:0000313" key="2">
    <source>
        <dbReference type="EMBL" id="GGA88258.1"/>
    </source>
</evidence>
<dbReference type="PROSITE" id="PS50011">
    <property type="entry name" value="PROTEIN_KINASE_DOM"/>
    <property type="match status" value="1"/>
</dbReference>
<name>A0A916S7E7_9HYPH</name>
<reference evidence="2" key="2">
    <citation type="submission" date="2020-09" db="EMBL/GenBank/DDBJ databases">
        <authorList>
            <person name="Sun Q."/>
            <person name="Zhou Y."/>
        </authorList>
    </citation>
    <scope>NUCLEOTIDE SEQUENCE</scope>
    <source>
        <strain evidence="2">CGMCC 1.15082</strain>
    </source>
</reference>
<dbReference type="InterPro" id="IPR000719">
    <property type="entry name" value="Prot_kinase_dom"/>
</dbReference>
<keyword evidence="3" id="KW-1185">Reference proteome</keyword>
<reference evidence="2" key="1">
    <citation type="journal article" date="2014" name="Int. J. Syst. Evol. Microbiol.">
        <title>Complete genome sequence of Corynebacterium casei LMG S-19264T (=DSM 44701T), isolated from a smear-ripened cheese.</title>
        <authorList>
            <consortium name="US DOE Joint Genome Institute (JGI-PGF)"/>
            <person name="Walter F."/>
            <person name="Albersmeier A."/>
            <person name="Kalinowski J."/>
            <person name="Ruckert C."/>
        </authorList>
    </citation>
    <scope>NUCLEOTIDE SEQUENCE</scope>
    <source>
        <strain evidence="2">CGMCC 1.15082</strain>
    </source>
</reference>
<feature type="domain" description="Protein kinase" evidence="1">
    <location>
        <begin position="66"/>
        <end position="319"/>
    </location>
</feature>
<proteinExistence type="predicted"/>
<dbReference type="AlphaFoldDB" id="A0A916S7E7"/>
<keyword evidence="2" id="KW-0808">Transferase</keyword>
<accession>A0A916S7E7</accession>
<dbReference type="PROSITE" id="PS00109">
    <property type="entry name" value="PROTEIN_KINASE_TYR"/>
    <property type="match status" value="1"/>
</dbReference>
<dbReference type="GO" id="GO:0004674">
    <property type="term" value="F:protein serine/threonine kinase activity"/>
    <property type="evidence" value="ECO:0007669"/>
    <property type="project" value="UniProtKB-KW"/>
</dbReference>
<dbReference type="Proteomes" id="UP000646478">
    <property type="component" value="Unassembled WGS sequence"/>
</dbReference>